<proteinExistence type="predicted"/>
<evidence type="ECO:0000256" key="1">
    <source>
        <dbReference type="SAM" id="SignalP"/>
    </source>
</evidence>
<keyword evidence="3" id="KW-1185">Reference proteome</keyword>
<feature type="chain" id="PRO_5043452630" evidence="1">
    <location>
        <begin position="18"/>
        <end position="133"/>
    </location>
</feature>
<name>A0AAW1UEG0_9CUCU</name>
<evidence type="ECO:0000313" key="3">
    <source>
        <dbReference type="Proteomes" id="UP001431783"/>
    </source>
</evidence>
<dbReference type="AlphaFoldDB" id="A0AAW1UEG0"/>
<evidence type="ECO:0000313" key="2">
    <source>
        <dbReference type="EMBL" id="KAK9879420.1"/>
    </source>
</evidence>
<dbReference type="InterPro" id="IPR000884">
    <property type="entry name" value="TSP1_rpt"/>
</dbReference>
<comment type="caution">
    <text evidence="2">The sequence shown here is derived from an EMBL/GenBank/DDBJ whole genome shotgun (WGS) entry which is preliminary data.</text>
</comment>
<keyword evidence="1" id="KW-0732">Signal</keyword>
<dbReference type="Proteomes" id="UP001431783">
    <property type="component" value="Unassembled WGS sequence"/>
</dbReference>
<accession>A0AAW1UEG0</accession>
<feature type="signal peptide" evidence="1">
    <location>
        <begin position="1"/>
        <end position="17"/>
    </location>
</feature>
<dbReference type="EMBL" id="JARQZJ010000062">
    <property type="protein sequence ID" value="KAK9879420.1"/>
    <property type="molecule type" value="Genomic_DNA"/>
</dbReference>
<protein>
    <submittedName>
        <fullName evidence="2">Uncharacterized protein</fullName>
    </submittedName>
</protein>
<reference evidence="2 3" key="1">
    <citation type="submission" date="2023-03" db="EMBL/GenBank/DDBJ databases">
        <title>Genome insight into feeding habits of ladybird beetles.</title>
        <authorList>
            <person name="Li H.-S."/>
            <person name="Huang Y.-H."/>
            <person name="Pang H."/>
        </authorList>
    </citation>
    <scope>NUCLEOTIDE SEQUENCE [LARGE SCALE GENOMIC DNA]</scope>
    <source>
        <strain evidence="2">SYSU_2023b</strain>
        <tissue evidence="2">Whole body</tissue>
    </source>
</reference>
<organism evidence="2 3">
    <name type="scientific">Henosepilachna vigintioctopunctata</name>
    <dbReference type="NCBI Taxonomy" id="420089"/>
    <lineage>
        <taxon>Eukaryota</taxon>
        <taxon>Metazoa</taxon>
        <taxon>Ecdysozoa</taxon>
        <taxon>Arthropoda</taxon>
        <taxon>Hexapoda</taxon>
        <taxon>Insecta</taxon>
        <taxon>Pterygota</taxon>
        <taxon>Neoptera</taxon>
        <taxon>Endopterygota</taxon>
        <taxon>Coleoptera</taxon>
        <taxon>Polyphaga</taxon>
        <taxon>Cucujiformia</taxon>
        <taxon>Coccinelloidea</taxon>
        <taxon>Coccinellidae</taxon>
        <taxon>Epilachninae</taxon>
        <taxon>Epilachnini</taxon>
        <taxon>Henosepilachna</taxon>
    </lineage>
</organism>
<sequence length="133" mass="15676">MNFLSFFILCLPFETYSQINDAVQDIFNVSQTHATEASNSTMVDYHNAQNLYNNSSAASSDWTEWSSWSKCRKCVQKRMKLCLNATCDFTKLYQERHCKKKRCERKRNQLRDFHVLIPEKVRFLTDRTTGNNS</sequence>
<dbReference type="PROSITE" id="PS50092">
    <property type="entry name" value="TSP1"/>
    <property type="match status" value="1"/>
</dbReference>
<gene>
    <name evidence="2" type="ORF">WA026_006488</name>
</gene>